<dbReference type="SUPFAM" id="SSF53756">
    <property type="entry name" value="UDP-Glycosyltransferase/glycogen phosphorylase"/>
    <property type="match status" value="1"/>
</dbReference>
<dbReference type="EMBL" id="QVEV01000003">
    <property type="protein sequence ID" value="RGC17970.1"/>
    <property type="molecule type" value="Genomic_DNA"/>
</dbReference>
<gene>
    <name evidence="1" type="ORF">DXA38_03115</name>
</gene>
<proteinExistence type="predicted"/>
<sequence length="395" mass="46238">MRLLFIVGSCLKINTSANLCHIAYIEGCIRNRHSVDVLSMSELGCEIDKSIKMPKVDNWYTFDPPLYNNSSQSTIQKLKKRNSVLDIGEKKIKKAFLYFYNAYGRTYSIWAKRAIKFYSENEYDYVISLATPYVSHYVGMNLKQKGRIKCKKFIQIWEDPWSLDLYNKKNSKKIMKEEKKLLASADKIVYVSPITLKYQSRLYSEYSKKMLWVPLPYYYKNEELDYKQSKNLRFGYYGDYFSFSRDLRPFYEAAKNQQINVKIYGNSDLFLEPSKNIVIKPRVGLKDLSEAEQQTDVLVFLCNLKGGQIPGKIYQYSATNKKILFILDGSESEISVLENYFKKFNRYIFCKNNVVDIEFAIKEIEKSGGSVNNSCVEYFSPESITSQILKRCKYE</sequence>
<dbReference type="Proteomes" id="UP000260025">
    <property type="component" value="Unassembled WGS sequence"/>
</dbReference>
<dbReference type="AlphaFoldDB" id="A0A3E2W1L7"/>
<evidence type="ECO:0008006" key="3">
    <source>
        <dbReference type="Google" id="ProtNLM"/>
    </source>
</evidence>
<organism evidence="1 2">
    <name type="scientific">Clostridium innocuum</name>
    <dbReference type="NCBI Taxonomy" id="1522"/>
    <lineage>
        <taxon>Bacteria</taxon>
        <taxon>Bacillati</taxon>
        <taxon>Bacillota</taxon>
        <taxon>Clostridia</taxon>
        <taxon>Eubacteriales</taxon>
        <taxon>Clostridiaceae</taxon>
        <taxon>Clostridium</taxon>
    </lineage>
</organism>
<protein>
    <recommendedName>
        <fullName evidence="3">Glycosyltransferase family 4 protein</fullName>
    </recommendedName>
</protein>
<name>A0A3E2W1L7_CLOIN</name>
<evidence type="ECO:0000313" key="1">
    <source>
        <dbReference type="EMBL" id="RGC17970.1"/>
    </source>
</evidence>
<comment type="caution">
    <text evidence="1">The sequence shown here is derived from an EMBL/GenBank/DDBJ whole genome shotgun (WGS) entry which is preliminary data.</text>
</comment>
<reference evidence="1 2" key="1">
    <citation type="submission" date="2018-08" db="EMBL/GenBank/DDBJ databases">
        <title>A genome reference for cultivated species of the human gut microbiota.</title>
        <authorList>
            <person name="Zou Y."/>
            <person name="Xue W."/>
            <person name="Luo G."/>
        </authorList>
    </citation>
    <scope>NUCLEOTIDE SEQUENCE [LARGE SCALE GENOMIC DNA]</scope>
    <source>
        <strain evidence="1 2">OF01-2LB</strain>
    </source>
</reference>
<accession>A0A3E2W1L7</accession>
<evidence type="ECO:0000313" key="2">
    <source>
        <dbReference type="Proteomes" id="UP000260025"/>
    </source>
</evidence>